<protein>
    <submittedName>
        <fullName evidence="2">Uncharacterized protein</fullName>
    </submittedName>
</protein>
<dbReference type="EMBL" id="MU004245">
    <property type="protein sequence ID" value="KAF2663556.1"/>
    <property type="molecule type" value="Genomic_DNA"/>
</dbReference>
<evidence type="ECO:0000313" key="2">
    <source>
        <dbReference type="EMBL" id="KAF2663556.1"/>
    </source>
</evidence>
<evidence type="ECO:0000313" key="3">
    <source>
        <dbReference type="Proteomes" id="UP000799302"/>
    </source>
</evidence>
<gene>
    <name evidence="2" type="ORF">BT63DRAFT_419016</name>
</gene>
<keyword evidence="3" id="KW-1185">Reference proteome</keyword>
<reference evidence="2" key="1">
    <citation type="journal article" date="2020" name="Stud. Mycol.">
        <title>101 Dothideomycetes genomes: a test case for predicting lifestyles and emergence of pathogens.</title>
        <authorList>
            <person name="Haridas S."/>
            <person name="Albert R."/>
            <person name="Binder M."/>
            <person name="Bloem J."/>
            <person name="Labutti K."/>
            <person name="Salamov A."/>
            <person name="Andreopoulos B."/>
            <person name="Baker S."/>
            <person name="Barry K."/>
            <person name="Bills G."/>
            <person name="Bluhm B."/>
            <person name="Cannon C."/>
            <person name="Castanera R."/>
            <person name="Culley D."/>
            <person name="Daum C."/>
            <person name="Ezra D."/>
            <person name="Gonzalez J."/>
            <person name="Henrissat B."/>
            <person name="Kuo A."/>
            <person name="Liang C."/>
            <person name="Lipzen A."/>
            <person name="Lutzoni F."/>
            <person name="Magnuson J."/>
            <person name="Mondo S."/>
            <person name="Nolan M."/>
            <person name="Ohm R."/>
            <person name="Pangilinan J."/>
            <person name="Park H.-J."/>
            <person name="Ramirez L."/>
            <person name="Alfaro M."/>
            <person name="Sun H."/>
            <person name="Tritt A."/>
            <person name="Yoshinaga Y."/>
            <person name="Zwiers L.-H."/>
            <person name="Turgeon B."/>
            <person name="Goodwin S."/>
            <person name="Spatafora J."/>
            <person name="Crous P."/>
            <person name="Grigoriev I."/>
        </authorList>
    </citation>
    <scope>NUCLEOTIDE SEQUENCE</scope>
    <source>
        <strain evidence="2">CBS 115976</strain>
    </source>
</reference>
<name>A0A6A6TVR5_9PEZI</name>
<accession>A0A6A6TVR5</accession>
<sequence length="283" mass="31485">MDRNPFLRVPTEVRLMIFNHLPLAPDYFSMICASKETCAEAIEAFYSSSTFRISLGESITISTRGSDSGSESRVKYTKPYSDLQQTPYLKLIRHLDVEIDCIMRVDSDASTFFPDRYILVEEVAERIRNMSLLKTLRVFPNSSCASSEIMSMAHEGDGDIFRTAIFGKKREGIENSESGSKYASCWLESLSPDLAINAHRDSGCQRYRPANIPHCGAIGLPSLFATIVPGTTTQIIAAHESSRQRGNRNPTPSITRIAAPPKPADFGLIRPPVRSESQMFFCA</sequence>
<evidence type="ECO:0000256" key="1">
    <source>
        <dbReference type="SAM" id="MobiDB-lite"/>
    </source>
</evidence>
<organism evidence="2 3">
    <name type="scientific">Microthyrium microscopicum</name>
    <dbReference type="NCBI Taxonomy" id="703497"/>
    <lineage>
        <taxon>Eukaryota</taxon>
        <taxon>Fungi</taxon>
        <taxon>Dikarya</taxon>
        <taxon>Ascomycota</taxon>
        <taxon>Pezizomycotina</taxon>
        <taxon>Dothideomycetes</taxon>
        <taxon>Dothideomycetes incertae sedis</taxon>
        <taxon>Microthyriales</taxon>
        <taxon>Microthyriaceae</taxon>
        <taxon>Microthyrium</taxon>
    </lineage>
</organism>
<feature type="region of interest" description="Disordered" evidence="1">
    <location>
        <begin position="238"/>
        <end position="267"/>
    </location>
</feature>
<dbReference type="AlphaFoldDB" id="A0A6A6TVR5"/>
<dbReference type="Proteomes" id="UP000799302">
    <property type="component" value="Unassembled WGS sequence"/>
</dbReference>
<proteinExistence type="predicted"/>